<organism evidence="4 5">
    <name type="scientific">Paralvinella palmiformis</name>
    <dbReference type="NCBI Taxonomy" id="53620"/>
    <lineage>
        <taxon>Eukaryota</taxon>
        <taxon>Metazoa</taxon>
        <taxon>Spiralia</taxon>
        <taxon>Lophotrochozoa</taxon>
        <taxon>Annelida</taxon>
        <taxon>Polychaeta</taxon>
        <taxon>Sedentaria</taxon>
        <taxon>Canalipalpata</taxon>
        <taxon>Terebellida</taxon>
        <taxon>Terebelliformia</taxon>
        <taxon>Alvinellidae</taxon>
        <taxon>Paralvinella</taxon>
    </lineage>
</organism>
<sequence>FFLIICDVHRTLFSLPAIYTVGTPAASNACGQKIYGDSLPRGTLLSPTYPGMYPDNIFCYYKLIGKPGQRIKFTFNDLDMYSGGEHCPYDYIKIYDGYTNEAEVIGTYCGKLKGLKGVYMPPDIYSTGEAMLIEFVTKSGRVEPTKKSYVPYWEIQENTQIKQRGFNATFEFSDRFVKLGKVFV</sequence>
<evidence type="ECO:0000256" key="1">
    <source>
        <dbReference type="ARBA" id="ARBA00023157"/>
    </source>
</evidence>
<protein>
    <recommendedName>
        <fullName evidence="3">CUB domain-containing protein</fullName>
    </recommendedName>
</protein>
<comment type="caution">
    <text evidence="4">The sequence shown here is derived from an EMBL/GenBank/DDBJ whole genome shotgun (WGS) entry which is preliminary data.</text>
</comment>
<dbReference type="FunFam" id="2.60.120.290:FF:000005">
    <property type="entry name" value="Procollagen C-endopeptidase enhancer 1"/>
    <property type="match status" value="1"/>
</dbReference>
<evidence type="ECO:0000313" key="5">
    <source>
        <dbReference type="Proteomes" id="UP001208570"/>
    </source>
</evidence>
<accession>A0AAD9NBQ2</accession>
<dbReference type="Pfam" id="PF00431">
    <property type="entry name" value="CUB"/>
    <property type="match status" value="1"/>
</dbReference>
<keyword evidence="5" id="KW-1185">Reference proteome</keyword>
<feature type="non-terminal residue" evidence="4">
    <location>
        <position position="1"/>
    </location>
</feature>
<dbReference type="PROSITE" id="PS01180">
    <property type="entry name" value="CUB"/>
    <property type="match status" value="1"/>
</dbReference>
<evidence type="ECO:0000313" key="4">
    <source>
        <dbReference type="EMBL" id="KAK2162713.1"/>
    </source>
</evidence>
<dbReference type="CDD" id="cd00041">
    <property type="entry name" value="CUB"/>
    <property type="match status" value="1"/>
</dbReference>
<dbReference type="GO" id="GO:0005886">
    <property type="term" value="C:plasma membrane"/>
    <property type="evidence" value="ECO:0007669"/>
    <property type="project" value="TreeGrafter"/>
</dbReference>
<dbReference type="SMART" id="SM00042">
    <property type="entry name" value="CUB"/>
    <property type="match status" value="1"/>
</dbReference>
<dbReference type="InterPro" id="IPR053207">
    <property type="entry name" value="Non-NMDA_GluR_Accessory"/>
</dbReference>
<dbReference type="EMBL" id="JAODUP010000093">
    <property type="protein sequence ID" value="KAK2162713.1"/>
    <property type="molecule type" value="Genomic_DNA"/>
</dbReference>
<dbReference type="PANTHER" id="PTHR47537:SF6">
    <property type="entry name" value="CUB DOMAIN-CONTAINING PROTEIN"/>
    <property type="match status" value="1"/>
</dbReference>
<keyword evidence="1" id="KW-1015">Disulfide bond</keyword>
<evidence type="ECO:0000259" key="3">
    <source>
        <dbReference type="PROSITE" id="PS01180"/>
    </source>
</evidence>
<dbReference type="SUPFAM" id="SSF49854">
    <property type="entry name" value="Spermadhesin, CUB domain"/>
    <property type="match status" value="1"/>
</dbReference>
<dbReference type="Gene3D" id="2.60.120.290">
    <property type="entry name" value="Spermadhesin, CUB domain"/>
    <property type="match status" value="1"/>
</dbReference>
<dbReference type="Proteomes" id="UP001208570">
    <property type="component" value="Unassembled WGS sequence"/>
</dbReference>
<evidence type="ECO:0000256" key="2">
    <source>
        <dbReference type="PROSITE-ProRule" id="PRU00059"/>
    </source>
</evidence>
<proteinExistence type="predicted"/>
<dbReference type="InterPro" id="IPR000859">
    <property type="entry name" value="CUB_dom"/>
</dbReference>
<dbReference type="InterPro" id="IPR035914">
    <property type="entry name" value="Sperma_CUB_dom_sf"/>
</dbReference>
<dbReference type="AlphaFoldDB" id="A0AAD9NBQ2"/>
<dbReference type="PANTHER" id="PTHR47537">
    <property type="entry name" value="CUBILIN"/>
    <property type="match status" value="1"/>
</dbReference>
<comment type="caution">
    <text evidence="2">Lacks conserved residue(s) required for the propagation of feature annotation.</text>
</comment>
<name>A0AAD9NBQ2_9ANNE</name>
<feature type="domain" description="CUB" evidence="3">
    <location>
        <begin position="30"/>
        <end position="173"/>
    </location>
</feature>
<reference evidence="4" key="1">
    <citation type="journal article" date="2023" name="Mol. Biol. Evol.">
        <title>Third-Generation Sequencing Reveals the Adaptive Role of the Epigenome in Three Deep-Sea Polychaetes.</title>
        <authorList>
            <person name="Perez M."/>
            <person name="Aroh O."/>
            <person name="Sun Y."/>
            <person name="Lan Y."/>
            <person name="Juniper S.K."/>
            <person name="Young C.R."/>
            <person name="Angers B."/>
            <person name="Qian P.Y."/>
        </authorList>
    </citation>
    <scope>NUCLEOTIDE SEQUENCE</scope>
    <source>
        <strain evidence="4">P08H-3</strain>
    </source>
</reference>
<gene>
    <name evidence="4" type="ORF">LSH36_93g07052</name>
</gene>